<dbReference type="PROSITE" id="PS50801">
    <property type="entry name" value="STAS"/>
    <property type="match status" value="1"/>
</dbReference>
<evidence type="ECO:0000256" key="1">
    <source>
        <dbReference type="ARBA" id="ARBA00009013"/>
    </source>
</evidence>
<evidence type="ECO:0000313" key="5">
    <source>
        <dbReference type="Proteomes" id="UP000322876"/>
    </source>
</evidence>
<dbReference type="RefSeq" id="WP_149265409.1">
    <property type="nucleotide sequence ID" value="NZ_VFJB01000002.1"/>
</dbReference>
<dbReference type="GO" id="GO:0043856">
    <property type="term" value="F:anti-sigma factor antagonist activity"/>
    <property type="evidence" value="ECO:0007669"/>
    <property type="project" value="InterPro"/>
</dbReference>
<accession>A0A5A8F754</accession>
<evidence type="ECO:0000256" key="2">
    <source>
        <dbReference type="RuleBase" id="RU003749"/>
    </source>
</evidence>
<name>A0A5A8F754_9BACT</name>
<gene>
    <name evidence="4" type="ORF">FHQ18_01505</name>
</gene>
<comment type="caution">
    <text evidence="4">The sequence shown here is derived from an EMBL/GenBank/DDBJ whole genome shotgun (WGS) entry which is preliminary data.</text>
</comment>
<dbReference type="SUPFAM" id="SSF52091">
    <property type="entry name" value="SpoIIaa-like"/>
    <property type="match status" value="1"/>
</dbReference>
<evidence type="ECO:0000259" key="3">
    <source>
        <dbReference type="PROSITE" id="PS50801"/>
    </source>
</evidence>
<organism evidence="4 5">
    <name type="scientific">Deferribacter autotrophicus</name>
    <dbReference type="NCBI Taxonomy" id="500465"/>
    <lineage>
        <taxon>Bacteria</taxon>
        <taxon>Pseudomonadati</taxon>
        <taxon>Deferribacterota</taxon>
        <taxon>Deferribacteres</taxon>
        <taxon>Deferribacterales</taxon>
        <taxon>Deferribacteraceae</taxon>
        <taxon>Deferribacter</taxon>
    </lineage>
</organism>
<feature type="domain" description="STAS" evidence="3">
    <location>
        <begin position="1"/>
        <end position="108"/>
    </location>
</feature>
<keyword evidence="5" id="KW-1185">Reference proteome</keyword>
<dbReference type="Proteomes" id="UP000322876">
    <property type="component" value="Unassembled WGS sequence"/>
</dbReference>
<dbReference type="CDD" id="cd07043">
    <property type="entry name" value="STAS_anti-anti-sigma_factors"/>
    <property type="match status" value="1"/>
</dbReference>
<dbReference type="PANTHER" id="PTHR33495">
    <property type="entry name" value="ANTI-SIGMA FACTOR ANTAGONIST TM_1081-RELATED-RELATED"/>
    <property type="match status" value="1"/>
</dbReference>
<dbReference type="InterPro" id="IPR002645">
    <property type="entry name" value="STAS_dom"/>
</dbReference>
<dbReference type="NCBIfam" id="TIGR00377">
    <property type="entry name" value="ant_ant_sig"/>
    <property type="match status" value="1"/>
</dbReference>
<comment type="similarity">
    <text evidence="1 2">Belongs to the anti-sigma-factor antagonist family.</text>
</comment>
<dbReference type="Pfam" id="PF01740">
    <property type="entry name" value="STAS"/>
    <property type="match status" value="1"/>
</dbReference>
<dbReference type="Gene3D" id="3.30.750.24">
    <property type="entry name" value="STAS domain"/>
    <property type="match status" value="1"/>
</dbReference>
<dbReference type="EMBL" id="VFJB01000002">
    <property type="protein sequence ID" value="KAA0259154.1"/>
    <property type="molecule type" value="Genomic_DNA"/>
</dbReference>
<evidence type="ECO:0000313" key="4">
    <source>
        <dbReference type="EMBL" id="KAA0259154.1"/>
    </source>
</evidence>
<proteinExistence type="inferred from homology"/>
<dbReference type="OrthoDB" id="9799280at2"/>
<protein>
    <recommendedName>
        <fullName evidence="2">Anti-sigma factor antagonist</fullName>
    </recommendedName>
</protein>
<dbReference type="InterPro" id="IPR003658">
    <property type="entry name" value="Anti-sigma_ant"/>
</dbReference>
<reference evidence="4 5" key="1">
    <citation type="submission" date="2019-06" db="EMBL/GenBank/DDBJ databases">
        <title>Genomic insights into carbon and energy metabolism of Deferribacter autotrophicus revealed new metabolic traits in the phylum Deferribacteres.</title>
        <authorList>
            <person name="Slobodkin A.I."/>
            <person name="Slobodkina G.B."/>
            <person name="Allioux M."/>
            <person name="Alain K."/>
            <person name="Jebbar M."/>
            <person name="Shadrin V."/>
            <person name="Kublanov I.V."/>
            <person name="Toshchakov S.V."/>
            <person name="Bonch-Osmolovskaya E.A."/>
        </authorList>
    </citation>
    <scope>NUCLEOTIDE SEQUENCE [LARGE SCALE GENOMIC DNA]</scope>
    <source>
        <strain evidence="4 5">SL50</strain>
    </source>
</reference>
<sequence>MAYKNERVNNIEIICPMNEIDAITGNEIKNHISKLTDVIGIIINFNKVNYLNSSGLRELIQSLRILKDKNIPMALCNLSDNITKIFTNTNLHKLFDIFNSENDAIKHLQEKHSV</sequence>
<dbReference type="InterPro" id="IPR036513">
    <property type="entry name" value="STAS_dom_sf"/>
</dbReference>
<dbReference type="AlphaFoldDB" id="A0A5A8F754"/>